<evidence type="ECO:0000313" key="5">
    <source>
        <dbReference type="Proteomes" id="UP001501020"/>
    </source>
</evidence>
<sequence>MSADADDLHRIIDAATRLFAELGFDGTSPRLIADAAGVDTGTVNRLTGGKTDLYREVMRRASDAEKEAVGGAAGGFTPTRQGVERLLDEYLDFYAAHPEYLGLWLHRRTGDAADTADLEEQYVRPRLGGIVEALRAAVPAGVDLDLTIWTIPWMISGFLSQRALGARREQAAEDTSETDGPYRRISPDELERFRTYLHTLLERMLGLPDGPED</sequence>
<dbReference type="InterPro" id="IPR001647">
    <property type="entry name" value="HTH_TetR"/>
</dbReference>
<evidence type="ECO:0000313" key="4">
    <source>
        <dbReference type="EMBL" id="GAA2161509.1"/>
    </source>
</evidence>
<feature type="DNA-binding region" description="H-T-H motif" evidence="2">
    <location>
        <begin position="28"/>
        <end position="47"/>
    </location>
</feature>
<dbReference type="PROSITE" id="PS50977">
    <property type="entry name" value="HTH_TETR_2"/>
    <property type="match status" value="1"/>
</dbReference>
<dbReference type="InterPro" id="IPR009057">
    <property type="entry name" value="Homeodomain-like_sf"/>
</dbReference>
<gene>
    <name evidence="4" type="ORF">GCM10009727_75890</name>
</gene>
<dbReference type="EMBL" id="BAAAMR010000099">
    <property type="protein sequence ID" value="GAA2161509.1"/>
    <property type="molecule type" value="Genomic_DNA"/>
</dbReference>
<dbReference type="Gene3D" id="1.10.357.10">
    <property type="entry name" value="Tetracycline Repressor, domain 2"/>
    <property type="match status" value="1"/>
</dbReference>
<organism evidence="4 5">
    <name type="scientific">Actinomadura napierensis</name>
    <dbReference type="NCBI Taxonomy" id="267854"/>
    <lineage>
        <taxon>Bacteria</taxon>
        <taxon>Bacillati</taxon>
        <taxon>Actinomycetota</taxon>
        <taxon>Actinomycetes</taxon>
        <taxon>Streptosporangiales</taxon>
        <taxon>Thermomonosporaceae</taxon>
        <taxon>Actinomadura</taxon>
    </lineage>
</organism>
<dbReference type="RefSeq" id="WP_344279079.1">
    <property type="nucleotide sequence ID" value="NZ_BAAAMR010000099.1"/>
</dbReference>
<dbReference type="PANTHER" id="PTHR30055">
    <property type="entry name" value="HTH-TYPE TRANSCRIPTIONAL REGULATOR RUTR"/>
    <property type="match status" value="1"/>
</dbReference>
<dbReference type="SUPFAM" id="SSF48498">
    <property type="entry name" value="Tetracyclin repressor-like, C-terminal domain"/>
    <property type="match status" value="1"/>
</dbReference>
<dbReference type="InterPro" id="IPR036271">
    <property type="entry name" value="Tet_transcr_reg_TetR-rel_C_sf"/>
</dbReference>
<dbReference type="SUPFAM" id="SSF46689">
    <property type="entry name" value="Homeodomain-like"/>
    <property type="match status" value="1"/>
</dbReference>
<dbReference type="InterPro" id="IPR050109">
    <property type="entry name" value="HTH-type_TetR-like_transc_reg"/>
</dbReference>
<dbReference type="PANTHER" id="PTHR30055:SF226">
    <property type="entry name" value="HTH-TYPE TRANSCRIPTIONAL REGULATOR PKSA"/>
    <property type="match status" value="1"/>
</dbReference>
<keyword evidence="1 2" id="KW-0238">DNA-binding</keyword>
<evidence type="ECO:0000256" key="2">
    <source>
        <dbReference type="PROSITE-ProRule" id="PRU00335"/>
    </source>
</evidence>
<protein>
    <recommendedName>
        <fullName evidence="3">HTH tetR-type domain-containing protein</fullName>
    </recommendedName>
</protein>
<evidence type="ECO:0000256" key="1">
    <source>
        <dbReference type="ARBA" id="ARBA00023125"/>
    </source>
</evidence>
<keyword evidence="5" id="KW-1185">Reference proteome</keyword>
<reference evidence="4 5" key="1">
    <citation type="journal article" date="2019" name="Int. J. Syst. Evol. Microbiol.">
        <title>The Global Catalogue of Microorganisms (GCM) 10K type strain sequencing project: providing services to taxonomists for standard genome sequencing and annotation.</title>
        <authorList>
            <consortium name="The Broad Institute Genomics Platform"/>
            <consortium name="The Broad Institute Genome Sequencing Center for Infectious Disease"/>
            <person name="Wu L."/>
            <person name="Ma J."/>
        </authorList>
    </citation>
    <scope>NUCLEOTIDE SEQUENCE [LARGE SCALE GENOMIC DNA]</scope>
    <source>
        <strain evidence="4 5">JCM 13850</strain>
    </source>
</reference>
<comment type="caution">
    <text evidence="4">The sequence shown here is derived from an EMBL/GenBank/DDBJ whole genome shotgun (WGS) entry which is preliminary data.</text>
</comment>
<dbReference type="PRINTS" id="PR00455">
    <property type="entry name" value="HTHTETR"/>
</dbReference>
<accession>A0ABN3AD72</accession>
<feature type="domain" description="HTH tetR-type" evidence="3">
    <location>
        <begin position="5"/>
        <end position="65"/>
    </location>
</feature>
<dbReference type="Proteomes" id="UP001501020">
    <property type="component" value="Unassembled WGS sequence"/>
</dbReference>
<name>A0ABN3AD72_9ACTN</name>
<dbReference type="Pfam" id="PF00440">
    <property type="entry name" value="TetR_N"/>
    <property type="match status" value="1"/>
</dbReference>
<proteinExistence type="predicted"/>
<evidence type="ECO:0000259" key="3">
    <source>
        <dbReference type="PROSITE" id="PS50977"/>
    </source>
</evidence>
<dbReference type="Gene3D" id="1.10.10.60">
    <property type="entry name" value="Homeodomain-like"/>
    <property type="match status" value="1"/>
</dbReference>